<accession>A0A5U0QUS4</accession>
<proteinExistence type="predicted"/>
<dbReference type="EMBL" id="AAGIRW010000197">
    <property type="protein sequence ID" value="EBO4967707.1"/>
    <property type="molecule type" value="Genomic_DNA"/>
</dbReference>
<reference evidence="1" key="1">
    <citation type="submission" date="2018-06" db="EMBL/GenBank/DDBJ databases">
        <authorList>
            <consortium name="PulseNet: The National Subtyping Network for Foodborne Disease Surveillance"/>
            <person name="Tarr C.L."/>
            <person name="Trees E."/>
            <person name="Katz L.S."/>
            <person name="Carleton-Romer H.A."/>
            <person name="Stroika S."/>
            <person name="Kucerova Z."/>
            <person name="Roache K.F."/>
            <person name="Sabol A.L."/>
            <person name="Besser J."/>
            <person name="Gerner-Smidt P."/>
        </authorList>
    </citation>
    <scope>NUCLEOTIDE SEQUENCE</scope>
    <source>
        <strain evidence="1">PNUSAS037973</strain>
    </source>
</reference>
<feature type="non-terminal residue" evidence="1">
    <location>
        <position position="1"/>
    </location>
</feature>
<sequence length="68" mass="8027">QNYHHEKSRLVWEVLQDDDVIRRQLQAWWCGISRYLTLSFRYLPAMFLTSSGPPDSRDVAAYHENSAT</sequence>
<name>A0A5U0QUS4_SALER</name>
<organism evidence="1">
    <name type="scientific">Salmonella enterica</name>
    <name type="common">Salmonella choleraesuis</name>
    <dbReference type="NCBI Taxonomy" id="28901"/>
    <lineage>
        <taxon>Bacteria</taxon>
        <taxon>Pseudomonadati</taxon>
        <taxon>Pseudomonadota</taxon>
        <taxon>Gammaproteobacteria</taxon>
        <taxon>Enterobacterales</taxon>
        <taxon>Enterobacteriaceae</taxon>
        <taxon>Salmonella</taxon>
    </lineage>
</organism>
<gene>
    <name evidence="1" type="ORF">DO374_25085</name>
</gene>
<comment type="caution">
    <text evidence="1">The sequence shown here is derived from an EMBL/GenBank/DDBJ whole genome shotgun (WGS) entry which is preliminary data.</text>
</comment>
<protein>
    <submittedName>
        <fullName evidence="1">Uncharacterized protein</fullName>
    </submittedName>
</protein>
<dbReference type="AlphaFoldDB" id="A0A5U0QUS4"/>
<evidence type="ECO:0000313" key="1">
    <source>
        <dbReference type="EMBL" id="EBO4967707.1"/>
    </source>
</evidence>